<comment type="similarity">
    <text evidence="9">Belongs to the HSF family.</text>
</comment>
<dbReference type="GO" id="GO:0006357">
    <property type="term" value="P:regulation of transcription by RNA polymerase II"/>
    <property type="evidence" value="ECO:0007669"/>
    <property type="project" value="TreeGrafter"/>
</dbReference>
<dbReference type="PRINTS" id="PR00056">
    <property type="entry name" value="HSFDOMAIN"/>
</dbReference>
<dbReference type="AlphaFoldDB" id="A0AAX6H963"/>
<reference evidence="13" key="1">
    <citation type="journal article" date="2023" name="GigaByte">
        <title>Genome assembly of the bearded iris, Iris pallida Lam.</title>
        <authorList>
            <person name="Bruccoleri R.E."/>
            <person name="Oakeley E.J."/>
            <person name="Faust A.M.E."/>
            <person name="Altorfer M."/>
            <person name="Dessus-Babus S."/>
            <person name="Burckhardt D."/>
            <person name="Oertli M."/>
            <person name="Naumann U."/>
            <person name="Petersen F."/>
            <person name="Wong J."/>
        </authorList>
    </citation>
    <scope>NUCLEOTIDE SEQUENCE</scope>
    <source>
        <strain evidence="13">GSM-AAB239-AS_SAM_17_03QT</strain>
    </source>
</reference>
<evidence type="ECO:0000256" key="5">
    <source>
        <dbReference type="ARBA" id="ARBA00023016"/>
    </source>
</evidence>
<evidence type="ECO:0000256" key="1">
    <source>
        <dbReference type="ARBA" id="ARBA00004123"/>
    </source>
</evidence>
<feature type="compositionally biased region" description="Basic and acidic residues" evidence="11">
    <location>
        <begin position="403"/>
        <end position="424"/>
    </location>
</feature>
<organism evidence="13 14">
    <name type="scientific">Iris pallida</name>
    <name type="common">Sweet iris</name>
    <dbReference type="NCBI Taxonomy" id="29817"/>
    <lineage>
        <taxon>Eukaryota</taxon>
        <taxon>Viridiplantae</taxon>
        <taxon>Streptophyta</taxon>
        <taxon>Embryophyta</taxon>
        <taxon>Tracheophyta</taxon>
        <taxon>Spermatophyta</taxon>
        <taxon>Magnoliopsida</taxon>
        <taxon>Liliopsida</taxon>
        <taxon>Asparagales</taxon>
        <taxon>Iridaceae</taxon>
        <taxon>Iridoideae</taxon>
        <taxon>Irideae</taxon>
        <taxon>Iris</taxon>
    </lineage>
</organism>
<keyword evidence="5" id="KW-0346">Stress response</keyword>
<feature type="coiled-coil region" evidence="10">
    <location>
        <begin position="123"/>
        <end position="178"/>
    </location>
</feature>
<dbReference type="InterPro" id="IPR000232">
    <property type="entry name" value="HSF_DNA-bd"/>
</dbReference>
<keyword evidence="6" id="KW-0238">DNA-binding</keyword>
<keyword evidence="7" id="KW-0804">Transcription</keyword>
<dbReference type="InterPro" id="IPR036390">
    <property type="entry name" value="WH_DNA-bd_sf"/>
</dbReference>
<proteinExistence type="inferred from homology"/>
<comment type="caution">
    <text evidence="13">The sequence shown here is derived from an EMBL/GenBank/DDBJ whole genome shotgun (WGS) entry which is preliminary data.</text>
</comment>
<dbReference type="GO" id="GO:0000978">
    <property type="term" value="F:RNA polymerase II cis-regulatory region sequence-specific DNA binding"/>
    <property type="evidence" value="ECO:0007669"/>
    <property type="project" value="TreeGrafter"/>
</dbReference>
<evidence type="ECO:0000313" key="13">
    <source>
        <dbReference type="EMBL" id="KAJ6837147.1"/>
    </source>
</evidence>
<feature type="compositionally biased region" description="Basic and acidic residues" evidence="11">
    <location>
        <begin position="322"/>
        <end position="334"/>
    </location>
</feature>
<dbReference type="Pfam" id="PF00447">
    <property type="entry name" value="HSF_DNA-bind"/>
    <property type="match status" value="1"/>
</dbReference>
<feature type="region of interest" description="Disordered" evidence="11">
    <location>
        <begin position="251"/>
        <end position="280"/>
    </location>
</feature>
<evidence type="ECO:0000256" key="3">
    <source>
        <dbReference type="ARBA" id="ARBA00022553"/>
    </source>
</evidence>
<feature type="compositionally biased region" description="Polar residues" evidence="11">
    <location>
        <begin position="381"/>
        <end position="394"/>
    </location>
</feature>
<dbReference type="PANTHER" id="PTHR10015:SF461">
    <property type="entry name" value="HEAT STRESS TRANSCRIPTION FACTOR A-5"/>
    <property type="match status" value="1"/>
</dbReference>
<comment type="subunit">
    <text evidence="2">Homotrimer.</text>
</comment>
<dbReference type="FunFam" id="1.10.10.10:FF:000057">
    <property type="entry name" value="Heat shock transcription factor 1"/>
    <property type="match status" value="1"/>
</dbReference>
<evidence type="ECO:0000256" key="9">
    <source>
        <dbReference type="RuleBase" id="RU004020"/>
    </source>
</evidence>
<keyword evidence="14" id="KW-1185">Reference proteome</keyword>
<evidence type="ECO:0000259" key="12">
    <source>
        <dbReference type="PROSITE" id="PS00434"/>
    </source>
</evidence>
<feature type="compositionally biased region" description="Polar residues" evidence="11">
    <location>
        <begin position="251"/>
        <end position="260"/>
    </location>
</feature>
<name>A0AAX6H963_IRIPA</name>
<evidence type="ECO:0000256" key="2">
    <source>
        <dbReference type="ARBA" id="ARBA00011233"/>
    </source>
</evidence>
<sequence>MEPPAIAGGGGPAPFLIKTYDMVDDSSTDAIVSWSSTNASFVVWNPPEFAAKLLPTYFKHNNFSSFIRQLNTYGFRKIDPERWEFANEEFIKDQKHLLKNIHRRKPIHSHSHPQGSSLSDAERIALEVEIDRLSREKTALQADLWRFRQQQTGTKIQLEDLERRLVDMEKRQEKMIAFLQRAVQNPRFVENLVKMAGSGAVDDLAMHKKRRLPGAVLCQEVSEENSGLNESGGFGDRLRLGLCSATVSDSNLGTLSTQSSNEEEGTSLHLPMKSSLFAGGEDDEDGMISCHLNLTLASSSMQVNRSLSLTRTPNLVIEEGDADKQDDNDRDGRKNTSGTVDSGDGNLKDSQEATPVGNQGPPPLPGRVNDMFWEQFLTERPGSSDTEEASSSLRASPCEEQQEERKSGNDSMWRNRKDLEQLTL</sequence>
<evidence type="ECO:0000256" key="6">
    <source>
        <dbReference type="ARBA" id="ARBA00023125"/>
    </source>
</evidence>
<feature type="region of interest" description="Disordered" evidence="11">
    <location>
        <begin position="314"/>
        <end position="424"/>
    </location>
</feature>
<keyword evidence="4" id="KW-0805">Transcription regulation</keyword>
<feature type="domain" description="HSF-type DNA-binding" evidence="12">
    <location>
        <begin position="54"/>
        <end position="78"/>
    </location>
</feature>
<evidence type="ECO:0000256" key="11">
    <source>
        <dbReference type="SAM" id="MobiDB-lite"/>
    </source>
</evidence>
<comment type="subcellular location">
    <subcellularLocation>
        <location evidence="1">Nucleus</location>
    </subcellularLocation>
</comment>
<dbReference type="GO" id="GO:0003700">
    <property type="term" value="F:DNA-binding transcription factor activity"/>
    <property type="evidence" value="ECO:0007669"/>
    <property type="project" value="InterPro"/>
</dbReference>
<dbReference type="PROSITE" id="PS00434">
    <property type="entry name" value="HSF_DOMAIN"/>
    <property type="match status" value="1"/>
</dbReference>
<dbReference type="Proteomes" id="UP001140949">
    <property type="component" value="Unassembled WGS sequence"/>
</dbReference>
<evidence type="ECO:0000313" key="14">
    <source>
        <dbReference type="Proteomes" id="UP001140949"/>
    </source>
</evidence>
<gene>
    <name evidence="13" type="ORF">M6B38_121400</name>
</gene>
<dbReference type="GO" id="GO:0034605">
    <property type="term" value="P:cellular response to heat"/>
    <property type="evidence" value="ECO:0007669"/>
    <property type="project" value="TreeGrafter"/>
</dbReference>
<dbReference type="GO" id="GO:0005634">
    <property type="term" value="C:nucleus"/>
    <property type="evidence" value="ECO:0007669"/>
    <property type="project" value="UniProtKB-SubCell"/>
</dbReference>
<evidence type="ECO:0000256" key="4">
    <source>
        <dbReference type="ARBA" id="ARBA00023015"/>
    </source>
</evidence>
<evidence type="ECO:0000256" key="7">
    <source>
        <dbReference type="ARBA" id="ARBA00023163"/>
    </source>
</evidence>
<dbReference type="Gene3D" id="1.10.10.10">
    <property type="entry name" value="Winged helix-like DNA-binding domain superfamily/Winged helix DNA-binding domain"/>
    <property type="match status" value="1"/>
</dbReference>
<dbReference type="SMART" id="SM00415">
    <property type="entry name" value="HSF"/>
    <property type="match status" value="1"/>
</dbReference>
<evidence type="ECO:0000256" key="10">
    <source>
        <dbReference type="SAM" id="Coils"/>
    </source>
</evidence>
<dbReference type="PANTHER" id="PTHR10015">
    <property type="entry name" value="HEAT SHOCK TRANSCRIPTION FACTOR"/>
    <property type="match status" value="1"/>
</dbReference>
<dbReference type="InterPro" id="IPR036388">
    <property type="entry name" value="WH-like_DNA-bd_sf"/>
</dbReference>
<dbReference type="SUPFAM" id="SSF46785">
    <property type="entry name" value="Winged helix' DNA-binding domain"/>
    <property type="match status" value="1"/>
</dbReference>
<keyword evidence="3" id="KW-0597">Phosphoprotein</keyword>
<protein>
    <submittedName>
        <fullName evidence="13">Heat stress transcription factor A-5</fullName>
    </submittedName>
</protein>
<accession>A0AAX6H963</accession>
<keyword evidence="10" id="KW-0175">Coiled coil</keyword>
<dbReference type="EMBL" id="JANAVB010011399">
    <property type="protein sequence ID" value="KAJ6837147.1"/>
    <property type="molecule type" value="Genomic_DNA"/>
</dbReference>
<evidence type="ECO:0000256" key="8">
    <source>
        <dbReference type="ARBA" id="ARBA00023242"/>
    </source>
</evidence>
<reference evidence="13" key="2">
    <citation type="submission" date="2023-04" db="EMBL/GenBank/DDBJ databases">
        <authorList>
            <person name="Bruccoleri R.E."/>
            <person name="Oakeley E.J."/>
            <person name="Faust A.-M."/>
            <person name="Dessus-Babus S."/>
            <person name="Altorfer M."/>
            <person name="Burckhardt D."/>
            <person name="Oertli M."/>
            <person name="Naumann U."/>
            <person name="Petersen F."/>
            <person name="Wong J."/>
        </authorList>
    </citation>
    <scope>NUCLEOTIDE SEQUENCE</scope>
    <source>
        <strain evidence="13">GSM-AAB239-AS_SAM_17_03QT</strain>
        <tissue evidence="13">Leaf</tissue>
    </source>
</reference>
<keyword evidence="8" id="KW-0539">Nucleus</keyword>